<dbReference type="InterPro" id="IPR052509">
    <property type="entry name" value="Metal_resp_DNA-bind_regulator"/>
</dbReference>
<reference evidence="2 3" key="1">
    <citation type="submission" date="2019-08" db="EMBL/GenBank/DDBJ databases">
        <title>Complete genome sequence of Terriglobus albidus strain ORNL.</title>
        <authorList>
            <person name="Podar M."/>
        </authorList>
    </citation>
    <scope>NUCLEOTIDE SEQUENCE [LARGE SCALE GENOMIC DNA]</scope>
    <source>
        <strain evidence="2 3">ORNL</strain>
    </source>
</reference>
<organism evidence="2 3">
    <name type="scientific">Terriglobus albidus</name>
    <dbReference type="NCBI Taxonomy" id="1592106"/>
    <lineage>
        <taxon>Bacteria</taxon>
        <taxon>Pseudomonadati</taxon>
        <taxon>Acidobacteriota</taxon>
        <taxon>Terriglobia</taxon>
        <taxon>Terriglobales</taxon>
        <taxon>Acidobacteriaceae</taxon>
        <taxon>Terriglobus</taxon>
    </lineage>
</organism>
<dbReference type="Gene3D" id="1.10.10.10">
    <property type="entry name" value="Winged helix-like DNA-binding domain superfamily/Winged helix DNA-binding domain"/>
    <property type="match status" value="1"/>
</dbReference>
<name>A0A5B9EGG6_9BACT</name>
<dbReference type="EMBL" id="CP042806">
    <property type="protein sequence ID" value="QEE30674.1"/>
    <property type="molecule type" value="Genomic_DNA"/>
</dbReference>
<dbReference type="PANTHER" id="PTHR33169:SF14">
    <property type="entry name" value="TRANSCRIPTIONAL REGULATOR RV3488"/>
    <property type="match status" value="1"/>
</dbReference>
<protein>
    <submittedName>
        <fullName evidence="2">Helix-turn-helix transcriptional regulator</fullName>
    </submittedName>
</protein>
<dbReference type="InterPro" id="IPR036390">
    <property type="entry name" value="WH_DNA-bd_sf"/>
</dbReference>
<dbReference type="InterPro" id="IPR036388">
    <property type="entry name" value="WH-like_DNA-bd_sf"/>
</dbReference>
<dbReference type="KEGG" id="talb:FTW19_23380"/>
<dbReference type="InterPro" id="IPR005149">
    <property type="entry name" value="Tscrpt_reg_PadR_N"/>
</dbReference>
<evidence type="ECO:0000259" key="1">
    <source>
        <dbReference type="Pfam" id="PF03551"/>
    </source>
</evidence>
<evidence type="ECO:0000313" key="3">
    <source>
        <dbReference type="Proteomes" id="UP000321820"/>
    </source>
</evidence>
<dbReference type="RefSeq" id="WP_147649974.1">
    <property type="nucleotide sequence ID" value="NZ_CP042806.1"/>
</dbReference>
<sequence length="102" mass="11669">MPKTYRDIYSGLVRLHVLHHASREPIYGLEMMRELRHHGYGLGPGTLYPLLHGMEASGLLRSKMTNGSGRLRRVYTATAAGRRALQEGHEKVRELLREMDED</sequence>
<proteinExistence type="predicted"/>
<accession>A0A5B9EGG6</accession>
<dbReference type="PANTHER" id="PTHR33169">
    <property type="entry name" value="PADR-FAMILY TRANSCRIPTIONAL REGULATOR"/>
    <property type="match status" value="1"/>
</dbReference>
<dbReference type="Proteomes" id="UP000321820">
    <property type="component" value="Chromosome"/>
</dbReference>
<keyword evidence="3" id="KW-1185">Reference proteome</keyword>
<feature type="domain" description="Transcription regulator PadR N-terminal" evidence="1">
    <location>
        <begin position="17"/>
        <end position="87"/>
    </location>
</feature>
<dbReference type="AlphaFoldDB" id="A0A5B9EGG6"/>
<evidence type="ECO:0000313" key="2">
    <source>
        <dbReference type="EMBL" id="QEE30674.1"/>
    </source>
</evidence>
<gene>
    <name evidence="2" type="ORF">FTW19_23380</name>
</gene>
<dbReference type="Pfam" id="PF03551">
    <property type="entry name" value="PadR"/>
    <property type="match status" value="1"/>
</dbReference>
<dbReference type="SUPFAM" id="SSF46785">
    <property type="entry name" value="Winged helix' DNA-binding domain"/>
    <property type="match status" value="1"/>
</dbReference>
<dbReference type="OrthoDB" id="9808017at2"/>